<accession>A0AAP0K3C6</accession>
<gene>
    <name evidence="2" type="ORF">Syun_013355</name>
</gene>
<dbReference type="EMBL" id="JBBNAF010000005">
    <property type="protein sequence ID" value="KAK9143955.1"/>
    <property type="molecule type" value="Genomic_DNA"/>
</dbReference>
<proteinExistence type="inferred from homology"/>
<dbReference type="Proteomes" id="UP001420932">
    <property type="component" value="Unassembled WGS sequence"/>
</dbReference>
<dbReference type="AlphaFoldDB" id="A0AAP0K3C6"/>
<evidence type="ECO:0000313" key="2">
    <source>
        <dbReference type="EMBL" id="KAK9143955.1"/>
    </source>
</evidence>
<evidence type="ECO:0000256" key="1">
    <source>
        <dbReference type="ARBA" id="ARBA00009336"/>
    </source>
</evidence>
<comment type="caution">
    <text evidence="2">The sequence shown here is derived from an EMBL/GenBank/DDBJ whole genome shotgun (WGS) entry which is preliminary data.</text>
</comment>
<reference evidence="2 3" key="1">
    <citation type="submission" date="2024-01" db="EMBL/GenBank/DDBJ databases">
        <title>Genome assemblies of Stephania.</title>
        <authorList>
            <person name="Yang L."/>
        </authorList>
    </citation>
    <scope>NUCLEOTIDE SEQUENCE [LARGE SCALE GENOMIC DNA]</scope>
    <source>
        <strain evidence="2">YNDBR</strain>
        <tissue evidence="2">Leaf</tissue>
    </source>
</reference>
<dbReference type="PANTHER" id="PTHR46066:SF2">
    <property type="entry name" value="CHITINASE DOMAIN-CONTAINING PROTEIN 1"/>
    <property type="match status" value="1"/>
</dbReference>
<organism evidence="2 3">
    <name type="scientific">Stephania yunnanensis</name>
    <dbReference type="NCBI Taxonomy" id="152371"/>
    <lineage>
        <taxon>Eukaryota</taxon>
        <taxon>Viridiplantae</taxon>
        <taxon>Streptophyta</taxon>
        <taxon>Embryophyta</taxon>
        <taxon>Tracheophyta</taxon>
        <taxon>Spermatophyta</taxon>
        <taxon>Magnoliopsida</taxon>
        <taxon>Ranunculales</taxon>
        <taxon>Menispermaceae</taxon>
        <taxon>Menispermoideae</taxon>
        <taxon>Cissampelideae</taxon>
        <taxon>Stephania</taxon>
    </lineage>
</organism>
<dbReference type="Gene3D" id="3.20.20.80">
    <property type="entry name" value="Glycosidases"/>
    <property type="match status" value="1"/>
</dbReference>
<evidence type="ECO:0000313" key="3">
    <source>
        <dbReference type="Proteomes" id="UP001420932"/>
    </source>
</evidence>
<dbReference type="InterPro" id="IPR017853">
    <property type="entry name" value="GH"/>
</dbReference>
<keyword evidence="3" id="KW-1185">Reference proteome</keyword>
<dbReference type="PANTHER" id="PTHR46066">
    <property type="entry name" value="CHITINASE DOMAIN-CONTAINING PROTEIN 1 FAMILY MEMBER"/>
    <property type="match status" value="1"/>
</dbReference>
<dbReference type="GO" id="GO:0070492">
    <property type="term" value="F:oligosaccharide binding"/>
    <property type="evidence" value="ECO:0007669"/>
    <property type="project" value="TreeGrafter"/>
</dbReference>
<name>A0AAP0K3C6_9MAGN</name>
<sequence length="170" mass="19821">MQENGRVYENASRRHYAYPILAYITPWNSRGYEMAKRFNSKLTHLSPVWYDLKSDRNGLVLEGRHNADSQWISDLRKKGNALIIPRVVLETIPMELLGKKKNWNRAIDLIVTECKEMEYDGIVLESWSRWAAYGVLHDPEMRSMALQFIKELGQALHSTILERNPNPTFS</sequence>
<protein>
    <submittedName>
        <fullName evidence="2">Uncharacterized protein</fullName>
    </submittedName>
</protein>
<dbReference type="SUPFAM" id="SSF51445">
    <property type="entry name" value="(Trans)glycosidases"/>
    <property type="match status" value="1"/>
</dbReference>
<comment type="similarity">
    <text evidence="1">Belongs to the glycosyl hydrolase 18 family.</text>
</comment>
<dbReference type="GO" id="GO:0012505">
    <property type="term" value="C:endomembrane system"/>
    <property type="evidence" value="ECO:0007669"/>
    <property type="project" value="TreeGrafter"/>
</dbReference>